<evidence type="ECO:0000313" key="10">
    <source>
        <dbReference type="Proteomes" id="UP000009131"/>
    </source>
</evidence>
<gene>
    <name evidence="9" type="primary">Mo00378</name>
    <name evidence="9" type="ORF">E5Q_00378</name>
</gene>
<dbReference type="InterPro" id="IPR016488">
    <property type="entry name" value="NADH_Ub_cplx-1_asu_su-6"/>
</dbReference>
<organism evidence="9 10">
    <name type="scientific">Mixia osmundae (strain CBS 9802 / IAM 14324 / JCM 22182 / KY 12970)</name>
    <dbReference type="NCBI Taxonomy" id="764103"/>
    <lineage>
        <taxon>Eukaryota</taxon>
        <taxon>Fungi</taxon>
        <taxon>Dikarya</taxon>
        <taxon>Basidiomycota</taxon>
        <taxon>Pucciniomycotina</taxon>
        <taxon>Mixiomycetes</taxon>
        <taxon>Mixiales</taxon>
        <taxon>Mixiaceae</taxon>
        <taxon>Mixia</taxon>
    </lineage>
</organism>
<evidence type="ECO:0000256" key="1">
    <source>
        <dbReference type="ARBA" id="ARBA00004443"/>
    </source>
</evidence>
<dbReference type="HOGENOM" id="CLU_111660_2_0_1"/>
<evidence type="ECO:0000256" key="8">
    <source>
        <dbReference type="ARBA" id="ARBA00023136"/>
    </source>
</evidence>
<dbReference type="EMBL" id="BABT02000025">
    <property type="protein sequence ID" value="GAA93732.1"/>
    <property type="molecule type" value="Genomic_DNA"/>
</dbReference>
<reference evidence="9 10" key="2">
    <citation type="journal article" date="2012" name="Open Biol.">
        <title>Characteristics of nucleosomes and linker DNA regions on the genome of the basidiomycete Mixia osmundae revealed by mono- and dinucleosome mapping.</title>
        <authorList>
            <person name="Nishida H."/>
            <person name="Kondo S."/>
            <person name="Matsumoto T."/>
            <person name="Suzuki Y."/>
            <person name="Yoshikawa H."/>
            <person name="Taylor T.D."/>
            <person name="Sugiyama J."/>
        </authorList>
    </citation>
    <scope>NUCLEOTIDE SEQUENCE [LARGE SCALE GENOMIC DNA]</scope>
    <source>
        <strain evidence="10">CBS 9802 / IAM 14324 / JCM 22182 / KY 12970</strain>
    </source>
</reference>
<reference evidence="9 10" key="1">
    <citation type="journal article" date="2011" name="J. Gen. Appl. Microbiol.">
        <title>Draft genome sequencing of the enigmatic basidiomycete Mixia osmundae.</title>
        <authorList>
            <person name="Nishida H."/>
            <person name="Nagatsuka Y."/>
            <person name="Sugiyama J."/>
        </authorList>
    </citation>
    <scope>NUCLEOTIDE SEQUENCE [LARGE SCALE GENOMIC DNA]</scope>
    <source>
        <strain evidence="10">CBS 9802 / IAM 14324 / JCM 22182 / KY 12970</strain>
    </source>
</reference>
<dbReference type="InParanoid" id="G7DT85"/>
<name>G7DT85_MIXOS</name>
<dbReference type="AlphaFoldDB" id="G7DT85"/>
<keyword evidence="4" id="KW-0679">Respiratory chain</keyword>
<comment type="caution">
    <text evidence="9">The sequence shown here is derived from an EMBL/GenBank/DDBJ whole genome shotgun (WGS) entry which is preliminary data.</text>
</comment>
<keyword evidence="6" id="KW-0249">Electron transport</keyword>
<evidence type="ECO:0000256" key="6">
    <source>
        <dbReference type="ARBA" id="ARBA00022982"/>
    </source>
</evidence>
<dbReference type="Proteomes" id="UP000009131">
    <property type="component" value="Unassembled WGS sequence"/>
</dbReference>
<dbReference type="PANTHER" id="PTHR12964:SF0">
    <property type="entry name" value="NADH DEHYDROGENASE [UBIQUINONE] 1 ALPHA SUBCOMPLEX SUBUNIT 6"/>
    <property type="match status" value="1"/>
</dbReference>
<evidence type="ECO:0008006" key="11">
    <source>
        <dbReference type="Google" id="ProtNLM"/>
    </source>
</evidence>
<dbReference type="STRING" id="764103.G7DT85"/>
<evidence type="ECO:0000313" key="9">
    <source>
        <dbReference type="EMBL" id="GAA93732.1"/>
    </source>
</evidence>
<dbReference type="GO" id="GO:0005743">
    <property type="term" value="C:mitochondrial inner membrane"/>
    <property type="evidence" value="ECO:0007669"/>
    <property type="project" value="UniProtKB-SubCell"/>
</dbReference>
<dbReference type="OMA" id="KMESHIM"/>
<evidence type="ECO:0000256" key="2">
    <source>
        <dbReference type="ARBA" id="ARBA00009508"/>
    </source>
</evidence>
<keyword evidence="3" id="KW-0813">Transport</keyword>
<proteinExistence type="inferred from homology"/>
<comment type="subcellular location">
    <subcellularLocation>
        <location evidence="1">Mitochondrion inner membrane</location>
        <topology evidence="1">Peripheral membrane protein</topology>
        <orientation evidence="1">Matrix side</orientation>
    </subcellularLocation>
</comment>
<keyword evidence="7" id="KW-0496">Mitochondrion</keyword>
<sequence>MTARALAGLPRVDRVDVARGLQRLQSVSRLHCCDSTEVTGVKECSEDRTTERRIMTTIPSRMAKVASSSGSWPIAKARARAQYREWHRSAPEICAIYALNLSPAAIRAKVRQEYERTRYVDDLEAFDVMLHKNYAEFQETINCWKMESHIMRWFAKEELPARPVTFRDKFLAGRDEDQVLAAS</sequence>
<evidence type="ECO:0000256" key="7">
    <source>
        <dbReference type="ARBA" id="ARBA00023128"/>
    </source>
</evidence>
<dbReference type="GO" id="GO:0045271">
    <property type="term" value="C:respiratory chain complex I"/>
    <property type="evidence" value="ECO:0007669"/>
    <property type="project" value="InterPro"/>
</dbReference>
<dbReference type="eggNOG" id="KOG3426">
    <property type="taxonomic scope" value="Eukaryota"/>
</dbReference>
<dbReference type="CDD" id="cd20266">
    <property type="entry name" value="Complex1_LYR_NDUFA6_LYRM6"/>
    <property type="match status" value="1"/>
</dbReference>
<accession>G7DT85</accession>
<evidence type="ECO:0000256" key="4">
    <source>
        <dbReference type="ARBA" id="ARBA00022660"/>
    </source>
</evidence>
<keyword evidence="8" id="KW-0472">Membrane</keyword>
<dbReference type="GO" id="GO:0006979">
    <property type="term" value="P:response to oxidative stress"/>
    <property type="evidence" value="ECO:0007669"/>
    <property type="project" value="TreeGrafter"/>
</dbReference>
<evidence type="ECO:0000256" key="5">
    <source>
        <dbReference type="ARBA" id="ARBA00022792"/>
    </source>
</evidence>
<keyword evidence="5" id="KW-0999">Mitochondrion inner membrane</keyword>
<dbReference type="OrthoDB" id="14535at2759"/>
<keyword evidence="10" id="KW-1185">Reference proteome</keyword>
<dbReference type="RefSeq" id="XP_014571486.1">
    <property type="nucleotide sequence ID" value="XM_014716000.1"/>
</dbReference>
<dbReference type="PANTHER" id="PTHR12964">
    <property type="entry name" value="NADH-UBIQUINONE OXIDOREDUCTASE B14 SUBUNIT"/>
    <property type="match status" value="1"/>
</dbReference>
<protein>
    <recommendedName>
        <fullName evidence="11">NADH dehydrogenase [ubiquinone] 1 alpha subcomplex subunit 6</fullName>
    </recommendedName>
</protein>
<evidence type="ECO:0000256" key="3">
    <source>
        <dbReference type="ARBA" id="ARBA00022448"/>
    </source>
</evidence>
<comment type="similarity">
    <text evidence="2">Belongs to the complex I LYR family.</text>
</comment>
<dbReference type="InterPro" id="IPR045299">
    <property type="entry name" value="Complex1_LYR_NDUFA6_LYRM6"/>
</dbReference>